<dbReference type="Gene3D" id="2.160.10.10">
    <property type="entry name" value="Hexapeptide repeat proteins"/>
    <property type="match status" value="1"/>
</dbReference>
<evidence type="ECO:0000259" key="10">
    <source>
        <dbReference type="Pfam" id="PF00483"/>
    </source>
</evidence>
<evidence type="ECO:0000256" key="1">
    <source>
        <dbReference type="ARBA" id="ARBA00004514"/>
    </source>
</evidence>
<feature type="domain" description="EIF2B subunit epsilon/gamma LbH" evidence="11">
    <location>
        <begin position="352"/>
        <end position="438"/>
    </location>
</feature>
<keyword evidence="3" id="KW-0963">Cytoplasm</keyword>
<sequence>MSFLQEFQVVVLAAGRGSRISEITAGKPKCLLPVGPKPLLWYPLYKLQKSGFYEVILVVLENQKAEIQLALEKSDLEIKIDYFTIPDTGDLGTADSLRLIYDKLKSDVLVVSSDFISDVNLKGLLDTHRAHNASFTSLLIHPQHSEAIIVPGPKSKHKPERDLIGIDEQTNRLVFLASASDFEEKLALPMSLLNKHPKIKMYSNLLDSHVYVLKNWVIKYLKNEENFTSLKGELLPHIVKKQLVKPPEATNTNQSIINNNDPGDIFSLAKEDDLELSIRELSSFNDHTGDLKGPYHGDVIRCFAYIAPKGSIGVRINTLPAYWATNAKIIDYWNKVAHSKELALKSSKATISSTQVDDKCIIWENAKLNEKTSFKNSIVGSNTEINSFTRVFNSIIMNNVTIHQKVALENCIVCDGVTIESGCKLKGCLVGSSHVVPEESEHTNEVLTESDRLMEF</sequence>
<comment type="subunit">
    <text evidence="9">Component of the translation initiation factor 2B (eIF2B) complex which is a heterodecamer of two sets of five different subunits: alpha, beta, gamma, delta and epsilon. Subunits alpha, beta and delta comprise a regulatory subcomplex and subunits epsilon and gamma comprise a catalytic subcomplex. Within the complex, the hexameric regulatory complex resides at the center, with the two heterodimeric catalytic subcomplexes bound on opposite sides.</text>
</comment>
<keyword evidence="4" id="KW-0396">Initiation factor</keyword>
<comment type="similarity">
    <text evidence="2">Belongs to the eIF-2B gamma/epsilon subunits family.</text>
</comment>
<keyword evidence="5" id="KW-0648">Protein biosynthesis</keyword>
<evidence type="ECO:0000256" key="5">
    <source>
        <dbReference type="ARBA" id="ARBA00022917"/>
    </source>
</evidence>
<dbReference type="Proteomes" id="UP001153712">
    <property type="component" value="Chromosome 5"/>
</dbReference>
<dbReference type="GO" id="GO:0005851">
    <property type="term" value="C:eukaryotic translation initiation factor 2B complex"/>
    <property type="evidence" value="ECO:0007669"/>
    <property type="project" value="TreeGrafter"/>
</dbReference>
<dbReference type="InterPro" id="IPR056764">
    <property type="entry name" value="LbH_EIF2B3/5"/>
</dbReference>
<accession>A0A9N9TV97</accession>
<dbReference type="EMBL" id="OU900098">
    <property type="protein sequence ID" value="CAG9862528.1"/>
    <property type="molecule type" value="Genomic_DNA"/>
</dbReference>
<dbReference type="InterPro" id="IPR005835">
    <property type="entry name" value="NTP_transferase_dom"/>
</dbReference>
<keyword evidence="13" id="KW-1185">Reference proteome</keyword>
<evidence type="ECO:0000256" key="3">
    <source>
        <dbReference type="ARBA" id="ARBA00022490"/>
    </source>
</evidence>
<evidence type="ECO:0000256" key="9">
    <source>
        <dbReference type="ARBA" id="ARBA00046432"/>
    </source>
</evidence>
<evidence type="ECO:0000256" key="2">
    <source>
        <dbReference type="ARBA" id="ARBA00007878"/>
    </source>
</evidence>
<dbReference type="CDD" id="cd04198">
    <property type="entry name" value="eIF-2B_gamma_N"/>
    <property type="match status" value="1"/>
</dbReference>
<dbReference type="GO" id="GO:0005829">
    <property type="term" value="C:cytosol"/>
    <property type="evidence" value="ECO:0007669"/>
    <property type="project" value="UniProtKB-SubCell"/>
</dbReference>
<dbReference type="Gene3D" id="3.90.550.10">
    <property type="entry name" value="Spore Coat Polysaccharide Biosynthesis Protein SpsA, Chain A"/>
    <property type="match status" value="1"/>
</dbReference>
<evidence type="ECO:0000256" key="7">
    <source>
        <dbReference type="ARBA" id="ARBA00044229"/>
    </source>
</evidence>
<dbReference type="GO" id="GO:0003743">
    <property type="term" value="F:translation initiation factor activity"/>
    <property type="evidence" value="ECO:0007669"/>
    <property type="project" value="UniProtKB-KW"/>
</dbReference>
<dbReference type="InterPro" id="IPR029044">
    <property type="entry name" value="Nucleotide-diphossugar_trans"/>
</dbReference>
<dbReference type="CDD" id="cd04652">
    <property type="entry name" value="LbH_eIF2B_gamma_C"/>
    <property type="match status" value="1"/>
</dbReference>
<dbReference type="PANTHER" id="PTHR45989">
    <property type="entry name" value="TRANSLATION INITIATION FACTOR EIF-2B SUBUNIT GAMMA"/>
    <property type="match status" value="1"/>
</dbReference>
<dbReference type="AlphaFoldDB" id="A0A9N9TV97"/>
<feature type="domain" description="Nucleotidyl transferase" evidence="10">
    <location>
        <begin position="9"/>
        <end position="145"/>
    </location>
</feature>
<dbReference type="Pfam" id="PF25084">
    <property type="entry name" value="LbH_EIF2B"/>
    <property type="match status" value="1"/>
</dbReference>
<dbReference type="GO" id="GO:0002183">
    <property type="term" value="P:cytoplasmic translational initiation"/>
    <property type="evidence" value="ECO:0007669"/>
    <property type="project" value="TreeGrafter"/>
</dbReference>
<reference evidence="12" key="1">
    <citation type="submission" date="2022-01" db="EMBL/GenBank/DDBJ databases">
        <authorList>
            <person name="King R."/>
        </authorList>
    </citation>
    <scope>NUCLEOTIDE SEQUENCE</scope>
</reference>
<comment type="subcellular location">
    <subcellularLocation>
        <location evidence="1">Cytoplasm</location>
        <location evidence="1">Cytosol</location>
    </subcellularLocation>
</comment>
<evidence type="ECO:0000256" key="4">
    <source>
        <dbReference type="ARBA" id="ARBA00022540"/>
    </source>
</evidence>
<evidence type="ECO:0000256" key="8">
    <source>
        <dbReference type="ARBA" id="ARBA00045373"/>
    </source>
</evidence>
<gene>
    <name evidence="12" type="ORF">PHYEVI_LOCUS8841</name>
</gene>
<dbReference type="PANTHER" id="PTHR45989:SF1">
    <property type="entry name" value="TRANSLATION INITIATION FACTOR EIF-2B SUBUNIT GAMMA"/>
    <property type="match status" value="1"/>
</dbReference>
<comment type="function">
    <text evidence="8">Acts as a component of the translation initiation factor 2B (eIF2B) complex, which catalyzes the exchange of GDP for GTP on the eukaryotic initiation factor 2 (eIF2) complex gamma subunit. Its guanine nucleotide exchange factor activity is repressed when bound to eIF2 complex phosphorylated on the alpha subunit, thereby limiting the amount of methionyl-initiator methionine tRNA available to the ribosome and consequently global translation is repressed.</text>
</comment>
<dbReference type="SUPFAM" id="SSF53448">
    <property type="entry name" value="Nucleotide-diphospho-sugar transferases"/>
    <property type="match status" value="1"/>
</dbReference>
<name>A0A9N9TV97_PHYSR</name>
<dbReference type="OrthoDB" id="10250549at2759"/>
<dbReference type="GO" id="GO:0005085">
    <property type="term" value="F:guanyl-nucleotide exchange factor activity"/>
    <property type="evidence" value="ECO:0007669"/>
    <property type="project" value="TreeGrafter"/>
</dbReference>
<evidence type="ECO:0000259" key="11">
    <source>
        <dbReference type="Pfam" id="PF25084"/>
    </source>
</evidence>
<dbReference type="Pfam" id="PF00483">
    <property type="entry name" value="NTP_transferase"/>
    <property type="match status" value="1"/>
</dbReference>
<evidence type="ECO:0000313" key="12">
    <source>
        <dbReference type="EMBL" id="CAG9862528.1"/>
    </source>
</evidence>
<dbReference type="InterPro" id="IPR051960">
    <property type="entry name" value="eIF2B_gamma"/>
</dbReference>
<protein>
    <recommendedName>
        <fullName evidence="6">Translation initiation factor eIF2B subunit gamma</fullName>
    </recommendedName>
    <alternativeName>
        <fullName evidence="7">eIF2B GDP-GTP exchange factor subunit gamma</fullName>
    </alternativeName>
</protein>
<organism evidence="12 13">
    <name type="scientific">Phyllotreta striolata</name>
    <name type="common">Striped flea beetle</name>
    <name type="synonym">Crioceris striolata</name>
    <dbReference type="NCBI Taxonomy" id="444603"/>
    <lineage>
        <taxon>Eukaryota</taxon>
        <taxon>Metazoa</taxon>
        <taxon>Ecdysozoa</taxon>
        <taxon>Arthropoda</taxon>
        <taxon>Hexapoda</taxon>
        <taxon>Insecta</taxon>
        <taxon>Pterygota</taxon>
        <taxon>Neoptera</taxon>
        <taxon>Endopterygota</taxon>
        <taxon>Coleoptera</taxon>
        <taxon>Polyphaga</taxon>
        <taxon>Cucujiformia</taxon>
        <taxon>Chrysomeloidea</taxon>
        <taxon>Chrysomelidae</taxon>
        <taxon>Galerucinae</taxon>
        <taxon>Alticini</taxon>
        <taxon>Phyllotreta</taxon>
    </lineage>
</organism>
<evidence type="ECO:0000313" key="13">
    <source>
        <dbReference type="Proteomes" id="UP001153712"/>
    </source>
</evidence>
<evidence type="ECO:0000256" key="6">
    <source>
        <dbReference type="ARBA" id="ARBA00044196"/>
    </source>
</evidence>
<proteinExistence type="inferred from homology"/>